<keyword evidence="1" id="KW-0539">Nucleus</keyword>
<dbReference type="InterPro" id="IPR050987">
    <property type="entry name" value="AtrR-like"/>
</dbReference>
<feature type="region of interest" description="Disordered" evidence="2">
    <location>
        <begin position="73"/>
        <end position="93"/>
    </location>
</feature>
<dbReference type="GO" id="GO:0008270">
    <property type="term" value="F:zinc ion binding"/>
    <property type="evidence" value="ECO:0007669"/>
    <property type="project" value="InterPro"/>
</dbReference>
<keyword evidence="5" id="KW-1185">Reference proteome</keyword>
<dbReference type="InterPro" id="IPR036864">
    <property type="entry name" value="Zn2-C6_fun-type_DNA-bd_sf"/>
</dbReference>
<dbReference type="InterPro" id="IPR001138">
    <property type="entry name" value="Zn2Cys6_DnaBD"/>
</dbReference>
<dbReference type="AlphaFoldDB" id="A0A6A6EEE3"/>
<proteinExistence type="predicted"/>
<evidence type="ECO:0000313" key="4">
    <source>
        <dbReference type="EMBL" id="KAF2188510.1"/>
    </source>
</evidence>
<dbReference type="PROSITE" id="PS00463">
    <property type="entry name" value="ZN2_CY6_FUNGAL_1"/>
    <property type="match status" value="1"/>
</dbReference>
<dbReference type="Proteomes" id="UP000800200">
    <property type="component" value="Unassembled WGS sequence"/>
</dbReference>
<feature type="domain" description="Zn(2)-C6 fungal-type" evidence="3">
    <location>
        <begin position="18"/>
        <end position="50"/>
    </location>
</feature>
<dbReference type="CDD" id="cd12148">
    <property type="entry name" value="fungal_TF_MHR"/>
    <property type="match status" value="1"/>
</dbReference>
<dbReference type="EMBL" id="ML994623">
    <property type="protein sequence ID" value="KAF2188510.1"/>
    <property type="molecule type" value="Genomic_DNA"/>
</dbReference>
<protein>
    <recommendedName>
        <fullName evidence="3">Zn(2)-C6 fungal-type domain-containing protein</fullName>
    </recommendedName>
</protein>
<dbReference type="Pfam" id="PF00172">
    <property type="entry name" value="Zn_clus"/>
    <property type="match status" value="1"/>
</dbReference>
<dbReference type="SUPFAM" id="SSF57701">
    <property type="entry name" value="Zn2/Cys6 DNA-binding domain"/>
    <property type="match status" value="1"/>
</dbReference>
<gene>
    <name evidence="4" type="ORF">K469DRAFT_565891</name>
</gene>
<sequence>MNSLEQDLEPKRRHVSSACDACRARKVKCLVTDGAVNCFTCTELNIACTYVRPRKRRGPKNRYVQDLQSNTHDLNTPLRISPSLQDDPNSPENLATSLDAVAPRAIVKQILDDWFELIHPVAPIFHRGQFIERLSCRESVIDASFLVLVASVCAATVAGLERRRSLYGSVSVQHCLLVAERLGFWTYTHNFSLERCQAAYNFATATWHEHGMDSAVTHRLAADAIAGVKFLLYYQLDGMPFMDAQLLKRLYWLLFAGQCTADMLGRPMALLHSPHEQVQSLIPLDISDDELLRGVASGTPASITPSKLPRSYVPGLNFLSQLFTVWHSSRATPKTISNLQDHINRTQHVLDSLPPELTWKGHPSSPQSQPDEGDFGTDVQTVNLKVTQLHIRSNLLEQINSLARSQGLAITRAIITEERHRVVDELLDILYHMPHEVFDANGYSVVPKIRDIGSTLLDEAQIGEYSATVSLDRLLAKLENLDVRSQVEMHLDEVSQTSPQT</sequence>
<dbReference type="OrthoDB" id="2534600at2759"/>
<dbReference type="PANTHER" id="PTHR46910:SF40">
    <property type="entry name" value="ZN(II)2CYS6 TRANSCRIPTION FACTOR (EUROFUNG)"/>
    <property type="match status" value="1"/>
</dbReference>
<evidence type="ECO:0000259" key="3">
    <source>
        <dbReference type="PROSITE" id="PS50048"/>
    </source>
</evidence>
<reference evidence="4" key="1">
    <citation type="journal article" date="2020" name="Stud. Mycol.">
        <title>101 Dothideomycetes genomes: a test case for predicting lifestyles and emergence of pathogens.</title>
        <authorList>
            <person name="Haridas S."/>
            <person name="Albert R."/>
            <person name="Binder M."/>
            <person name="Bloem J."/>
            <person name="Labutti K."/>
            <person name="Salamov A."/>
            <person name="Andreopoulos B."/>
            <person name="Baker S."/>
            <person name="Barry K."/>
            <person name="Bills G."/>
            <person name="Bluhm B."/>
            <person name="Cannon C."/>
            <person name="Castanera R."/>
            <person name="Culley D."/>
            <person name="Daum C."/>
            <person name="Ezra D."/>
            <person name="Gonzalez J."/>
            <person name="Henrissat B."/>
            <person name="Kuo A."/>
            <person name="Liang C."/>
            <person name="Lipzen A."/>
            <person name="Lutzoni F."/>
            <person name="Magnuson J."/>
            <person name="Mondo S."/>
            <person name="Nolan M."/>
            <person name="Ohm R."/>
            <person name="Pangilinan J."/>
            <person name="Park H.-J."/>
            <person name="Ramirez L."/>
            <person name="Alfaro M."/>
            <person name="Sun H."/>
            <person name="Tritt A."/>
            <person name="Yoshinaga Y."/>
            <person name="Zwiers L.-H."/>
            <person name="Turgeon B."/>
            <person name="Goodwin S."/>
            <person name="Spatafora J."/>
            <person name="Crous P."/>
            <person name="Grigoriev I."/>
        </authorList>
    </citation>
    <scope>NUCLEOTIDE SEQUENCE</scope>
    <source>
        <strain evidence="4">CBS 207.26</strain>
    </source>
</reference>
<dbReference type="SMART" id="SM00066">
    <property type="entry name" value="GAL4"/>
    <property type="match status" value="1"/>
</dbReference>
<feature type="region of interest" description="Disordered" evidence="2">
    <location>
        <begin position="355"/>
        <end position="377"/>
    </location>
</feature>
<feature type="compositionally biased region" description="Polar residues" evidence="2">
    <location>
        <begin position="82"/>
        <end position="93"/>
    </location>
</feature>
<dbReference type="PANTHER" id="PTHR46910">
    <property type="entry name" value="TRANSCRIPTION FACTOR PDR1"/>
    <property type="match status" value="1"/>
</dbReference>
<dbReference type="PROSITE" id="PS50048">
    <property type="entry name" value="ZN2_CY6_FUNGAL_2"/>
    <property type="match status" value="1"/>
</dbReference>
<dbReference type="GO" id="GO:0000981">
    <property type="term" value="F:DNA-binding transcription factor activity, RNA polymerase II-specific"/>
    <property type="evidence" value="ECO:0007669"/>
    <property type="project" value="InterPro"/>
</dbReference>
<evidence type="ECO:0000256" key="1">
    <source>
        <dbReference type="ARBA" id="ARBA00023242"/>
    </source>
</evidence>
<evidence type="ECO:0000313" key="5">
    <source>
        <dbReference type="Proteomes" id="UP000800200"/>
    </source>
</evidence>
<dbReference type="Gene3D" id="4.10.240.10">
    <property type="entry name" value="Zn(2)-C6 fungal-type DNA-binding domain"/>
    <property type="match status" value="1"/>
</dbReference>
<name>A0A6A6EEE3_9PEZI</name>
<organism evidence="4 5">
    <name type="scientific">Zopfia rhizophila CBS 207.26</name>
    <dbReference type="NCBI Taxonomy" id="1314779"/>
    <lineage>
        <taxon>Eukaryota</taxon>
        <taxon>Fungi</taxon>
        <taxon>Dikarya</taxon>
        <taxon>Ascomycota</taxon>
        <taxon>Pezizomycotina</taxon>
        <taxon>Dothideomycetes</taxon>
        <taxon>Dothideomycetes incertae sedis</taxon>
        <taxon>Zopfiaceae</taxon>
        <taxon>Zopfia</taxon>
    </lineage>
</organism>
<evidence type="ECO:0000256" key="2">
    <source>
        <dbReference type="SAM" id="MobiDB-lite"/>
    </source>
</evidence>
<accession>A0A6A6EEE3</accession>
<dbReference type="CDD" id="cd00067">
    <property type="entry name" value="GAL4"/>
    <property type="match status" value="1"/>
</dbReference>